<proteinExistence type="predicted"/>
<accession>A0AA39N511</accession>
<protein>
    <submittedName>
        <fullName evidence="2">Uncharacterized protein</fullName>
    </submittedName>
</protein>
<comment type="caution">
    <text evidence="2">The sequence shown here is derived from an EMBL/GenBank/DDBJ whole genome shotgun (WGS) entry which is preliminary data.</text>
</comment>
<organism evidence="2 3">
    <name type="scientific">Armillaria tabescens</name>
    <name type="common">Ringless honey mushroom</name>
    <name type="synonym">Agaricus tabescens</name>
    <dbReference type="NCBI Taxonomy" id="1929756"/>
    <lineage>
        <taxon>Eukaryota</taxon>
        <taxon>Fungi</taxon>
        <taxon>Dikarya</taxon>
        <taxon>Basidiomycota</taxon>
        <taxon>Agaricomycotina</taxon>
        <taxon>Agaricomycetes</taxon>
        <taxon>Agaricomycetidae</taxon>
        <taxon>Agaricales</taxon>
        <taxon>Marasmiineae</taxon>
        <taxon>Physalacriaceae</taxon>
        <taxon>Desarmillaria</taxon>
    </lineage>
</organism>
<reference evidence="2" key="1">
    <citation type="submission" date="2023-06" db="EMBL/GenBank/DDBJ databases">
        <authorList>
            <consortium name="Lawrence Berkeley National Laboratory"/>
            <person name="Ahrendt S."/>
            <person name="Sahu N."/>
            <person name="Indic B."/>
            <person name="Wong-Bajracharya J."/>
            <person name="Merenyi Z."/>
            <person name="Ke H.-M."/>
            <person name="Monk M."/>
            <person name="Kocsube S."/>
            <person name="Drula E."/>
            <person name="Lipzen A."/>
            <person name="Balint B."/>
            <person name="Henrissat B."/>
            <person name="Andreopoulos B."/>
            <person name="Martin F.M."/>
            <person name="Harder C.B."/>
            <person name="Rigling D."/>
            <person name="Ford K.L."/>
            <person name="Foster G.D."/>
            <person name="Pangilinan J."/>
            <person name="Papanicolaou A."/>
            <person name="Barry K."/>
            <person name="LaButti K."/>
            <person name="Viragh M."/>
            <person name="Koriabine M."/>
            <person name="Yan M."/>
            <person name="Riley R."/>
            <person name="Champramary S."/>
            <person name="Plett K.L."/>
            <person name="Tsai I.J."/>
            <person name="Slot J."/>
            <person name="Sipos G."/>
            <person name="Plett J."/>
            <person name="Nagy L.G."/>
            <person name="Grigoriev I.V."/>
        </authorList>
    </citation>
    <scope>NUCLEOTIDE SEQUENCE</scope>
    <source>
        <strain evidence="2">CCBAS 213</strain>
    </source>
</reference>
<feature type="region of interest" description="Disordered" evidence="1">
    <location>
        <begin position="1"/>
        <end position="21"/>
    </location>
</feature>
<dbReference type="Proteomes" id="UP001175211">
    <property type="component" value="Unassembled WGS sequence"/>
</dbReference>
<evidence type="ECO:0000313" key="2">
    <source>
        <dbReference type="EMBL" id="KAK0458147.1"/>
    </source>
</evidence>
<dbReference type="GeneID" id="85360993"/>
<evidence type="ECO:0000313" key="3">
    <source>
        <dbReference type="Proteomes" id="UP001175211"/>
    </source>
</evidence>
<dbReference type="AlphaFoldDB" id="A0AA39N511"/>
<name>A0AA39N511_ARMTA</name>
<evidence type="ECO:0000256" key="1">
    <source>
        <dbReference type="SAM" id="MobiDB-lite"/>
    </source>
</evidence>
<dbReference type="RefSeq" id="XP_060330435.1">
    <property type="nucleotide sequence ID" value="XM_060477445.1"/>
</dbReference>
<sequence length="237" mass="26944">MLRSKPTRTLKRGPRVRKQPPVMVDPEVENVPESESCPGGGLIIRYKDTEGHLYDEIFSPNDPIALSKKWLPVAMKDLDYPVVSTPPKLRDQHLYRTFRFSSSLWIRVWDPNIPIPAGGILELFGADIVDIYGRPQAVNTRVKVIVGVRLSLSLERPGDIVAAYNDIGVRIDRFDLLPSRYPLAADSEYIFKDGRHEVTYTFHHNLLNEPAPERLPRWTRPNLVLSRSRSVDSGVPL</sequence>
<dbReference type="EMBL" id="JAUEPS010000018">
    <property type="protein sequence ID" value="KAK0458147.1"/>
    <property type="molecule type" value="Genomic_DNA"/>
</dbReference>
<keyword evidence="3" id="KW-1185">Reference proteome</keyword>
<feature type="compositionally biased region" description="Basic residues" evidence="1">
    <location>
        <begin position="1"/>
        <end position="18"/>
    </location>
</feature>
<gene>
    <name evidence="2" type="ORF">EV420DRAFT_1643030</name>
</gene>